<proteinExistence type="predicted"/>
<protein>
    <submittedName>
        <fullName evidence="1">DUF1566 domain-containing protein</fullName>
    </submittedName>
</protein>
<name>A0ABR9T036_9PSED</name>
<keyword evidence="2" id="KW-1185">Reference proteome</keyword>
<evidence type="ECO:0000313" key="2">
    <source>
        <dbReference type="Proteomes" id="UP000613075"/>
    </source>
</evidence>
<accession>A0ABR9T036</accession>
<dbReference type="RefSeq" id="WP_193861793.1">
    <property type="nucleotide sequence ID" value="NZ_JADDUM010000236.1"/>
</dbReference>
<comment type="caution">
    <text evidence="1">The sequence shown here is derived from an EMBL/GenBank/DDBJ whole genome shotgun (WGS) entry which is preliminary data.</text>
</comment>
<sequence length="197" mass="21345">MHANELTTYTRKDLVISSPDPAVVLKLATIAIAAAPAIDASGVPALGEYWPGEGGVNGGLFPGGDKPYYLIVATGGDAEAPHEWGGYGQELDGAKSPWDGQANTAYLANSNREHDHPAAQFCAAFERDGHKDFYLMARREASFLEITVPDVFTKAYHWTSTQRSANIAYGMDFGGGWLNSLAKSLERLARPVRRKFI</sequence>
<dbReference type="EMBL" id="JADDUM010000236">
    <property type="protein sequence ID" value="MBE8594036.1"/>
    <property type="molecule type" value="Genomic_DNA"/>
</dbReference>
<evidence type="ECO:0000313" key="1">
    <source>
        <dbReference type="EMBL" id="MBE8594036.1"/>
    </source>
</evidence>
<reference evidence="1 2" key="1">
    <citation type="submission" date="2020-10" db="EMBL/GenBank/DDBJ databases">
        <title>The draft genomes of Cyclamen pathogen Pseudomonas sp.</title>
        <authorList>
            <person name="Fujikawa T."/>
            <person name="Sawada H."/>
        </authorList>
    </citation>
    <scope>NUCLEOTIDE SEQUENCE [LARGE SCALE GENOMIC DNA]</scope>
    <source>
        <strain evidence="1 2">MAFF 301449</strain>
    </source>
</reference>
<organism evidence="1 2">
    <name type="scientific">Pseudomonas cyclaminis</name>
    <dbReference type="NCBI Taxonomy" id="2781239"/>
    <lineage>
        <taxon>Bacteria</taxon>
        <taxon>Pseudomonadati</taxon>
        <taxon>Pseudomonadota</taxon>
        <taxon>Gammaproteobacteria</taxon>
        <taxon>Pseudomonadales</taxon>
        <taxon>Pseudomonadaceae</taxon>
        <taxon>Pseudomonas</taxon>
    </lineage>
</organism>
<dbReference type="Proteomes" id="UP000613075">
    <property type="component" value="Unassembled WGS sequence"/>
</dbReference>
<gene>
    <name evidence="1" type="ORF">IQK56_25705</name>
</gene>